<dbReference type="AlphaFoldDB" id="A0A7C3WW43"/>
<evidence type="ECO:0000313" key="1">
    <source>
        <dbReference type="EMBL" id="HGB31153.1"/>
    </source>
</evidence>
<name>A0A7C3WW43_9BACT</name>
<organism evidence="1">
    <name type="scientific">Dictyoglomus turgidum</name>
    <dbReference type="NCBI Taxonomy" id="513050"/>
    <lineage>
        <taxon>Bacteria</taxon>
        <taxon>Pseudomonadati</taxon>
        <taxon>Dictyoglomota</taxon>
        <taxon>Dictyoglomia</taxon>
        <taxon>Dictyoglomales</taxon>
        <taxon>Dictyoglomaceae</taxon>
        <taxon>Dictyoglomus</taxon>
    </lineage>
</organism>
<protein>
    <recommendedName>
        <fullName evidence="2">Phage major capsid protein</fullName>
    </recommendedName>
</protein>
<gene>
    <name evidence="1" type="ORF">ENV35_04680</name>
</gene>
<dbReference type="SUPFAM" id="SSF56563">
    <property type="entry name" value="Major capsid protein gp5"/>
    <property type="match status" value="1"/>
</dbReference>
<evidence type="ECO:0008006" key="2">
    <source>
        <dbReference type="Google" id="ProtNLM"/>
    </source>
</evidence>
<dbReference type="InterPro" id="IPR035198">
    <property type="entry name" value="SU10_MCP"/>
</dbReference>
<accession>A0A7C3WW43</accession>
<reference evidence="1" key="1">
    <citation type="journal article" date="2020" name="mSystems">
        <title>Genome- and Community-Level Interaction Insights into Carbon Utilization and Element Cycling Functions of Hydrothermarchaeota in Hydrothermal Sediment.</title>
        <authorList>
            <person name="Zhou Z."/>
            <person name="Liu Y."/>
            <person name="Xu W."/>
            <person name="Pan J."/>
            <person name="Luo Z.H."/>
            <person name="Li M."/>
        </authorList>
    </citation>
    <scope>NUCLEOTIDE SEQUENCE [LARGE SCALE GENOMIC DNA]</scope>
    <source>
        <strain evidence="1">SpSt-751</strain>
    </source>
</reference>
<sequence length="337" mass="36246">MNTQKIVEPEVLKALINEEHTLAQIAEAIRKAAVTTSTYTFSPATRSIFVAENLDPVVKLIVPTATPIRSLLPRKAGSGQATAWKKLTSKLNYSTTGSAITFADGGVPNETTQTYQVVTAAYKLLGRKVSVGLLHVAASKDYLPVEDELIRIKTLEVMLGEEELIINGDSSIDPNAFDGLLRQITTNSATASFLTASGISAYDQTIFEAGGAADHLFLGPRQARALADELQQTGSIQRIIVSDQTGAIAYQKVSAIVSAVTGKTINLVTSRYMGSWAILGQIKSDAGENYVEMEDLIPLIKMDVPTTSFAKDSFIVEATVLKLIAEPYWYKIGGLAT</sequence>
<dbReference type="EMBL" id="DTGA01000104">
    <property type="protein sequence ID" value="HGB31153.1"/>
    <property type="molecule type" value="Genomic_DNA"/>
</dbReference>
<dbReference type="Pfam" id="PF17236">
    <property type="entry name" value="SU10_MCP"/>
    <property type="match status" value="1"/>
</dbReference>
<proteinExistence type="predicted"/>
<comment type="caution">
    <text evidence="1">The sequence shown here is derived from an EMBL/GenBank/DDBJ whole genome shotgun (WGS) entry which is preliminary data.</text>
</comment>